<comment type="similarity">
    <text evidence="2 8">Belongs to the acyl-CoA dehydrogenase family.</text>
</comment>
<dbReference type="EMBL" id="WNWW01000620">
    <property type="protein sequence ID" value="KAF3422931.1"/>
    <property type="molecule type" value="Genomic_DNA"/>
</dbReference>
<evidence type="ECO:0000256" key="6">
    <source>
        <dbReference type="ARBA" id="ARBA00023002"/>
    </source>
</evidence>
<comment type="caution">
    <text evidence="12">The sequence shown here is derived from an EMBL/GenBank/DDBJ whole genome shotgun (WGS) entry which is preliminary data.</text>
</comment>
<dbReference type="PANTHER" id="PTHR48083">
    <property type="entry name" value="MEDIUM-CHAIN SPECIFIC ACYL-COA DEHYDROGENASE, MITOCHONDRIAL-RELATED"/>
    <property type="match status" value="1"/>
</dbReference>
<sequence>MQREMQELARKFTKEEIIPVAAEYDRSGKYPWDIVKKAWSLGLLNKHIPEHCGGMNVGIFDGCLVGEEFSYGCTGIGTALEGSGLGQAPVVAFGTKEQQKKYLGRLIEEPLVAAYCVTEPGAGSDVAGIRTKAEKKGNEWIINGTKMWITNGGVANWSVEFINNLYFLLARTNPDPKAPANKAFTAFIVERETEGLTPGRKEMNMGQRASDTRMITFEDVRVPQENVATAAVGLARRALDEATKYATERKTFGKPIAEHQAVAFMLADMSIGVETARLAWMKSAWAADHNLPTTTVLASIAKCYAGDVANKCATNAVQIFGGAGFNTEYPVEKLMRDAKIYQIYEGTAQIQRIIISRYLINEATQKNA</sequence>
<keyword evidence="6 8" id="KW-0560">Oxidoreductase</keyword>
<dbReference type="InterPro" id="IPR009100">
    <property type="entry name" value="AcylCoA_DH/oxidase_NM_dom_sf"/>
</dbReference>
<protein>
    <recommendedName>
        <fullName evidence="3">Medium-chain specific acyl-CoA dehydrogenase, mitochondrial</fullName>
    </recommendedName>
</protein>
<dbReference type="GO" id="GO:0051793">
    <property type="term" value="P:medium-chain fatty acid catabolic process"/>
    <property type="evidence" value="ECO:0007669"/>
    <property type="project" value="TreeGrafter"/>
</dbReference>
<evidence type="ECO:0000256" key="4">
    <source>
        <dbReference type="ARBA" id="ARBA00022630"/>
    </source>
</evidence>
<dbReference type="InterPro" id="IPR009075">
    <property type="entry name" value="AcylCo_DH/oxidase_C"/>
</dbReference>
<dbReference type="PANTHER" id="PTHR48083:SF2">
    <property type="entry name" value="MEDIUM-CHAIN SPECIFIC ACYL-COA DEHYDROGENASE, MITOCHONDRIAL"/>
    <property type="match status" value="1"/>
</dbReference>
<dbReference type="Pfam" id="PF02770">
    <property type="entry name" value="Acyl-CoA_dh_M"/>
    <property type="match status" value="1"/>
</dbReference>
<evidence type="ECO:0000256" key="7">
    <source>
        <dbReference type="ARBA" id="ARBA00047882"/>
    </source>
</evidence>
<dbReference type="InterPro" id="IPR037069">
    <property type="entry name" value="AcylCoA_DH/ox_N_sf"/>
</dbReference>
<dbReference type="InterPro" id="IPR006089">
    <property type="entry name" value="Acyl-CoA_DH_CS"/>
</dbReference>
<dbReference type="AlphaFoldDB" id="A0A833RVP9"/>
<evidence type="ECO:0000313" key="12">
    <source>
        <dbReference type="EMBL" id="KAF3422931.1"/>
    </source>
</evidence>
<comment type="catalytic activity">
    <reaction evidence="7">
        <text>a medium-chain 2,3-saturated fatty acyl-CoA + oxidized [electron-transfer flavoprotein] + H(+) = a medium-chain (2E)-enoyl-CoA + reduced [electron-transfer flavoprotein]</text>
        <dbReference type="Rhea" id="RHEA:14477"/>
        <dbReference type="Rhea" id="RHEA-COMP:10685"/>
        <dbReference type="Rhea" id="RHEA-COMP:10686"/>
        <dbReference type="ChEBI" id="CHEBI:15378"/>
        <dbReference type="ChEBI" id="CHEBI:57692"/>
        <dbReference type="ChEBI" id="CHEBI:58307"/>
        <dbReference type="ChEBI" id="CHEBI:83723"/>
        <dbReference type="ChEBI" id="CHEBI:83726"/>
        <dbReference type="EC" id="1.3.8.7"/>
    </reaction>
</comment>
<dbReference type="InterPro" id="IPR036250">
    <property type="entry name" value="AcylCo_DH-like_C"/>
</dbReference>
<dbReference type="GO" id="GO:0070991">
    <property type="term" value="F:medium-chain fatty acyl-CoA dehydrogenase activity"/>
    <property type="evidence" value="ECO:0007669"/>
    <property type="project" value="UniProtKB-EC"/>
</dbReference>
<name>A0A833RVP9_9HYME</name>
<proteinExistence type="inferred from homology"/>
<evidence type="ECO:0000256" key="1">
    <source>
        <dbReference type="ARBA" id="ARBA00001974"/>
    </source>
</evidence>
<dbReference type="GO" id="GO:0050660">
    <property type="term" value="F:flavin adenine dinucleotide binding"/>
    <property type="evidence" value="ECO:0007669"/>
    <property type="project" value="InterPro"/>
</dbReference>
<feature type="domain" description="Acyl-CoA oxidase/dehydrogenase middle" evidence="10">
    <location>
        <begin position="114"/>
        <end position="220"/>
    </location>
</feature>
<dbReference type="InterPro" id="IPR046373">
    <property type="entry name" value="Acyl-CoA_Oxase/DH_mid-dom_sf"/>
</dbReference>
<dbReference type="Proteomes" id="UP000655588">
    <property type="component" value="Unassembled WGS sequence"/>
</dbReference>
<dbReference type="Pfam" id="PF02771">
    <property type="entry name" value="Acyl-CoA_dh_N"/>
    <property type="match status" value="1"/>
</dbReference>
<evidence type="ECO:0000259" key="10">
    <source>
        <dbReference type="Pfam" id="PF02770"/>
    </source>
</evidence>
<dbReference type="PROSITE" id="PS00072">
    <property type="entry name" value="ACYL_COA_DH_1"/>
    <property type="match status" value="1"/>
</dbReference>
<keyword evidence="4 8" id="KW-0285">Flavoprotein</keyword>
<evidence type="ECO:0000313" key="13">
    <source>
        <dbReference type="Proteomes" id="UP000655588"/>
    </source>
</evidence>
<gene>
    <name evidence="12" type="ORF">E2986_00889</name>
</gene>
<accession>A0A833RVP9</accession>
<evidence type="ECO:0000256" key="5">
    <source>
        <dbReference type="ARBA" id="ARBA00022827"/>
    </source>
</evidence>
<evidence type="ECO:0000259" key="11">
    <source>
        <dbReference type="Pfam" id="PF02771"/>
    </source>
</evidence>
<dbReference type="GO" id="GO:0005739">
    <property type="term" value="C:mitochondrion"/>
    <property type="evidence" value="ECO:0007669"/>
    <property type="project" value="TreeGrafter"/>
</dbReference>
<comment type="cofactor">
    <cofactor evidence="1 8">
        <name>FAD</name>
        <dbReference type="ChEBI" id="CHEBI:57692"/>
    </cofactor>
</comment>
<evidence type="ECO:0000256" key="3">
    <source>
        <dbReference type="ARBA" id="ARBA00019125"/>
    </source>
</evidence>
<evidence type="ECO:0000256" key="8">
    <source>
        <dbReference type="RuleBase" id="RU362125"/>
    </source>
</evidence>
<dbReference type="Gene3D" id="2.40.110.10">
    <property type="entry name" value="Butyryl-CoA Dehydrogenase, subunit A, domain 2"/>
    <property type="match status" value="1"/>
</dbReference>
<dbReference type="SUPFAM" id="SSF56645">
    <property type="entry name" value="Acyl-CoA dehydrogenase NM domain-like"/>
    <property type="match status" value="1"/>
</dbReference>
<evidence type="ECO:0000256" key="2">
    <source>
        <dbReference type="ARBA" id="ARBA00009347"/>
    </source>
</evidence>
<dbReference type="InterPro" id="IPR050741">
    <property type="entry name" value="Acyl-CoA_dehydrogenase"/>
</dbReference>
<dbReference type="InterPro" id="IPR013786">
    <property type="entry name" value="AcylCoA_DH/ox_N"/>
</dbReference>
<dbReference type="Gene3D" id="1.20.140.10">
    <property type="entry name" value="Butyryl-CoA Dehydrogenase, subunit A, domain 3"/>
    <property type="match status" value="1"/>
</dbReference>
<dbReference type="PIRSF" id="PIRSF016578">
    <property type="entry name" value="HsaA"/>
    <property type="match status" value="1"/>
</dbReference>
<organism evidence="12 13">
    <name type="scientific">Frieseomelitta varia</name>
    <dbReference type="NCBI Taxonomy" id="561572"/>
    <lineage>
        <taxon>Eukaryota</taxon>
        <taxon>Metazoa</taxon>
        <taxon>Ecdysozoa</taxon>
        <taxon>Arthropoda</taxon>
        <taxon>Hexapoda</taxon>
        <taxon>Insecta</taxon>
        <taxon>Pterygota</taxon>
        <taxon>Neoptera</taxon>
        <taxon>Endopterygota</taxon>
        <taxon>Hymenoptera</taxon>
        <taxon>Apocrita</taxon>
        <taxon>Aculeata</taxon>
        <taxon>Apoidea</taxon>
        <taxon>Anthophila</taxon>
        <taxon>Apidae</taxon>
        <taxon>Frieseomelitta</taxon>
    </lineage>
</organism>
<dbReference type="FunFam" id="1.10.540.10:FF:000010">
    <property type="entry name" value="Medium-chain specific acyl-CoA dehydrogenase, mitochondrial"/>
    <property type="match status" value="1"/>
</dbReference>
<feature type="domain" description="Acyl-CoA dehydrogenase/oxidase C-terminal" evidence="9">
    <location>
        <begin position="227"/>
        <end position="358"/>
    </location>
</feature>
<dbReference type="FunFam" id="2.40.110.10:FF:000006">
    <property type="entry name" value="very long-chain specific acyl-CoA dehydrogenase, mitochondrial"/>
    <property type="match status" value="1"/>
</dbReference>
<keyword evidence="5 8" id="KW-0274">FAD</keyword>
<dbReference type="PROSITE" id="PS00073">
    <property type="entry name" value="ACYL_COA_DH_2"/>
    <property type="match status" value="1"/>
</dbReference>
<feature type="domain" description="Acyl-CoA dehydrogenase/oxidase N-terminal" evidence="11">
    <location>
        <begin position="2"/>
        <end position="108"/>
    </location>
</feature>
<dbReference type="SUPFAM" id="SSF47203">
    <property type="entry name" value="Acyl-CoA dehydrogenase C-terminal domain-like"/>
    <property type="match status" value="1"/>
</dbReference>
<reference evidence="12" key="1">
    <citation type="submission" date="2019-11" db="EMBL/GenBank/DDBJ databases">
        <title>The nuclear and mitochondrial genomes of Frieseomelitta varia - a highly eusocial stingless bee (Meliponini) with a permanently sterile worker caste.</title>
        <authorList>
            <person name="Freitas F.C.P."/>
            <person name="Lourenco A.P."/>
            <person name="Nunes F.M.F."/>
            <person name="Paschoal A.R."/>
            <person name="Abreu F.C.P."/>
            <person name="Barbin F.O."/>
            <person name="Bataglia L."/>
            <person name="Cardoso-Junior C.A.M."/>
            <person name="Cervoni M.S."/>
            <person name="Silva S.R."/>
            <person name="Dalarmi F."/>
            <person name="Del Lama M.A."/>
            <person name="Depintor T.S."/>
            <person name="Ferreira K.M."/>
            <person name="Goria P.S."/>
            <person name="Jaskot M.C."/>
            <person name="Lago D.C."/>
            <person name="Luna-Lucena D."/>
            <person name="Moda L.M."/>
            <person name="Nascimento L."/>
            <person name="Pedrino M."/>
            <person name="Rabico F.O."/>
            <person name="Sanches F.C."/>
            <person name="Santos D.E."/>
            <person name="Santos C.G."/>
            <person name="Vieira J."/>
            <person name="Lopes T.F."/>
            <person name="Barchuk A.R."/>
            <person name="Hartfelder K."/>
            <person name="Simoes Z.L.P."/>
            <person name="Bitondi M.M.G."/>
            <person name="Pinheiro D.G."/>
        </authorList>
    </citation>
    <scope>NUCLEOTIDE SEQUENCE</scope>
    <source>
        <strain evidence="12">USP_RPSP 00005682</strain>
        <tissue evidence="12">Whole individual</tissue>
    </source>
</reference>
<dbReference type="FunFam" id="1.20.140.10:FF:000011">
    <property type="entry name" value="Medium-chain specific acyl-CoA dehydrogenase, mitochondrial"/>
    <property type="match status" value="1"/>
</dbReference>
<dbReference type="Pfam" id="PF00441">
    <property type="entry name" value="Acyl-CoA_dh_1"/>
    <property type="match status" value="1"/>
</dbReference>
<dbReference type="Gene3D" id="1.10.540.10">
    <property type="entry name" value="Acyl-CoA dehydrogenase/oxidase, N-terminal domain"/>
    <property type="match status" value="1"/>
</dbReference>
<dbReference type="InterPro" id="IPR006091">
    <property type="entry name" value="Acyl-CoA_Oxase/DH_mid-dom"/>
</dbReference>
<keyword evidence="13" id="KW-1185">Reference proteome</keyword>
<evidence type="ECO:0000259" key="9">
    <source>
        <dbReference type="Pfam" id="PF00441"/>
    </source>
</evidence>